<dbReference type="EC" id="3.4.21.4" evidence="10"/>
<dbReference type="FunFam" id="2.40.10.10:FF:000034">
    <property type="entry name" value="Eupolytin"/>
    <property type="match status" value="1"/>
</dbReference>
<dbReference type="SUPFAM" id="SSF50494">
    <property type="entry name" value="Trypsin-like serine proteases"/>
    <property type="match status" value="1"/>
</dbReference>
<dbReference type="InterPro" id="IPR018114">
    <property type="entry name" value="TRYPSIN_HIS"/>
</dbReference>
<sequence>MRPVMSHFWTFWLLLCVMGIMGQAQAENGNESEIEPRIVGGTKAKEGQFPHQISLRLRGEHFCGGVIISTTHVITAAHCVKHGDSVVPADLWTVQAGSLLLSSGGVSIPVATVTVHPNYNRRGHDLAVLRLQSPLTFDPNIAAIQLASEDPPHGATVDISGWGQISQNGPFSDSLLFVQVTMLARQTCRRWYYPQLPETMLCLLHPRDRGTCFGDSGGPATYGGKVVGLASLLIGGGCGRAAPDGYERISQLRTWITEQAGL</sequence>
<evidence type="ECO:0000256" key="3">
    <source>
        <dbReference type="ARBA" id="ARBA00022670"/>
    </source>
</evidence>
<keyword evidence="4 11" id="KW-0732">Signal</keyword>
<dbReference type="InterPro" id="IPR043504">
    <property type="entry name" value="Peptidase_S1_PA_chymotrypsin"/>
</dbReference>
<dbReference type="AlphaFoldDB" id="A0A6P4E6T2"/>
<evidence type="ECO:0000256" key="10">
    <source>
        <dbReference type="ARBA" id="ARBA00038868"/>
    </source>
</evidence>
<evidence type="ECO:0000256" key="7">
    <source>
        <dbReference type="ARBA" id="ARBA00023145"/>
    </source>
</evidence>
<dbReference type="RefSeq" id="XP_016970938.1">
    <property type="nucleotide sequence ID" value="XM_017115449.1"/>
</dbReference>
<comment type="subcellular location">
    <subcellularLocation>
        <location evidence="1">Secreted</location>
        <location evidence="1">Extracellular space</location>
    </subcellularLocation>
</comment>
<keyword evidence="6" id="KW-0720">Serine protease</keyword>
<evidence type="ECO:0000256" key="4">
    <source>
        <dbReference type="ARBA" id="ARBA00022729"/>
    </source>
</evidence>
<dbReference type="SMART" id="SM00020">
    <property type="entry name" value="Tryp_SPc"/>
    <property type="match status" value="1"/>
</dbReference>
<dbReference type="CDD" id="cd00190">
    <property type="entry name" value="Tryp_SPc"/>
    <property type="match status" value="1"/>
</dbReference>
<evidence type="ECO:0000256" key="9">
    <source>
        <dbReference type="ARBA" id="ARBA00036320"/>
    </source>
</evidence>
<dbReference type="GO" id="GO:0004252">
    <property type="term" value="F:serine-type endopeptidase activity"/>
    <property type="evidence" value="ECO:0007669"/>
    <property type="project" value="UniProtKB-EC"/>
</dbReference>
<keyword evidence="8" id="KW-1015">Disulfide bond</keyword>
<dbReference type="PANTHER" id="PTHR24276">
    <property type="entry name" value="POLYSERASE-RELATED"/>
    <property type="match status" value="1"/>
</dbReference>
<dbReference type="GeneID" id="108038617"/>
<evidence type="ECO:0000256" key="1">
    <source>
        <dbReference type="ARBA" id="ARBA00004239"/>
    </source>
</evidence>
<evidence type="ECO:0000256" key="11">
    <source>
        <dbReference type="SAM" id="SignalP"/>
    </source>
</evidence>
<organism evidence="13">
    <name type="scientific">Drosophila rhopaloa</name>
    <name type="common">Fruit fly</name>
    <dbReference type="NCBI Taxonomy" id="1041015"/>
    <lineage>
        <taxon>Eukaryota</taxon>
        <taxon>Metazoa</taxon>
        <taxon>Ecdysozoa</taxon>
        <taxon>Arthropoda</taxon>
        <taxon>Hexapoda</taxon>
        <taxon>Insecta</taxon>
        <taxon>Pterygota</taxon>
        <taxon>Neoptera</taxon>
        <taxon>Endopterygota</taxon>
        <taxon>Diptera</taxon>
        <taxon>Brachycera</taxon>
        <taxon>Muscomorpha</taxon>
        <taxon>Ephydroidea</taxon>
        <taxon>Drosophilidae</taxon>
        <taxon>Drosophila</taxon>
        <taxon>Sophophora</taxon>
    </lineage>
</organism>
<dbReference type="GO" id="GO:0005576">
    <property type="term" value="C:extracellular region"/>
    <property type="evidence" value="ECO:0007669"/>
    <property type="project" value="UniProtKB-SubCell"/>
</dbReference>
<protein>
    <recommendedName>
        <fullName evidence="10">trypsin</fullName>
        <ecNumber evidence="10">3.4.21.4</ecNumber>
    </recommendedName>
</protein>
<dbReference type="InterPro" id="IPR050430">
    <property type="entry name" value="Peptidase_S1"/>
</dbReference>
<dbReference type="Pfam" id="PF00089">
    <property type="entry name" value="Trypsin"/>
    <property type="match status" value="1"/>
</dbReference>
<name>A0A6P4E6T2_DRORH</name>
<comment type="catalytic activity">
    <reaction evidence="9">
        <text>Preferential cleavage: Arg-|-Xaa, Lys-|-Xaa.</text>
        <dbReference type="EC" id="3.4.21.4"/>
    </reaction>
</comment>
<dbReference type="RefSeq" id="XP_016970938.2">
    <property type="nucleotide sequence ID" value="XM_017115449.2"/>
</dbReference>
<feature type="domain" description="Peptidase S1" evidence="12">
    <location>
        <begin position="38"/>
        <end position="261"/>
    </location>
</feature>
<feature type="signal peptide" evidence="11">
    <location>
        <begin position="1"/>
        <end position="26"/>
    </location>
</feature>
<evidence type="ECO:0000256" key="6">
    <source>
        <dbReference type="ARBA" id="ARBA00022825"/>
    </source>
</evidence>
<evidence type="ECO:0000259" key="12">
    <source>
        <dbReference type="PROSITE" id="PS50240"/>
    </source>
</evidence>
<accession>A0A6P4E6T2</accession>
<dbReference type="InterPro" id="IPR009003">
    <property type="entry name" value="Peptidase_S1_PA"/>
</dbReference>
<dbReference type="PANTHER" id="PTHR24276:SF91">
    <property type="entry name" value="AT26814P-RELATED"/>
    <property type="match status" value="1"/>
</dbReference>
<dbReference type="PROSITE" id="PS00134">
    <property type="entry name" value="TRYPSIN_HIS"/>
    <property type="match status" value="1"/>
</dbReference>
<evidence type="ECO:0000313" key="13">
    <source>
        <dbReference type="RefSeq" id="XP_016970938.1"/>
    </source>
</evidence>
<dbReference type="Gene3D" id="2.40.10.10">
    <property type="entry name" value="Trypsin-like serine proteases"/>
    <property type="match status" value="1"/>
</dbReference>
<gene>
    <name evidence="13" type="primary">LOC108038617</name>
</gene>
<dbReference type="InterPro" id="IPR001314">
    <property type="entry name" value="Peptidase_S1A"/>
</dbReference>
<dbReference type="OrthoDB" id="60866at2759"/>
<feature type="chain" id="PRO_5027848236" description="trypsin" evidence="11">
    <location>
        <begin position="27"/>
        <end position="262"/>
    </location>
</feature>
<dbReference type="PROSITE" id="PS50240">
    <property type="entry name" value="TRYPSIN_DOM"/>
    <property type="match status" value="1"/>
</dbReference>
<dbReference type="InterPro" id="IPR001254">
    <property type="entry name" value="Trypsin_dom"/>
</dbReference>
<evidence type="ECO:0000256" key="5">
    <source>
        <dbReference type="ARBA" id="ARBA00022801"/>
    </source>
</evidence>
<keyword evidence="5" id="KW-0378">Hydrolase</keyword>
<dbReference type="PRINTS" id="PR00722">
    <property type="entry name" value="CHYMOTRYPSIN"/>
</dbReference>
<reference evidence="13" key="1">
    <citation type="submission" date="2025-08" db="UniProtKB">
        <authorList>
            <consortium name="RefSeq"/>
        </authorList>
    </citation>
    <scope>IDENTIFICATION</scope>
</reference>
<evidence type="ECO:0000256" key="2">
    <source>
        <dbReference type="ARBA" id="ARBA00007664"/>
    </source>
</evidence>
<proteinExistence type="inferred from homology"/>
<keyword evidence="3" id="KW-0645">Protease</keyword>
<keyword evidence="7" id="KW-0865">Zymogen</keyword>
<comment type="similarity">
    <text evidence="2">Belongs to the peptidase S1 family.</text>
</comment>
<dbReference type="GO" id="GO:0006508">
    <property type="term" value="P:proteolysis"/>
    <property type="evidence" value="ECO:0007669"/>
    <property type="project" value="UniProtKB-KW"/>
</dbReference>
<evidence type="ECO:0000256" key="8">
    <source>
        <dbReference type="ARBA" id="ARBA00023157"/>
    </source>
</evidence>